<dbReference type="RefSeq" id="XP_017997897.1">
    <property type="nucleotide sequence ID" value="XM_018143098.1"/>
</dbReference>
<gene>
    <name evidence="14" type="ORF">AB675_3075</name>
</gene>
<dbReference type="VEuPathDB" id="FungiDB:AB675_3075"/>
<evidence type="ECO:0000259" key="13">
    <source>
        <dbReference type="SMART" id="SM00014"/>
    </source>
</evidence>
<dbReference type="GO" id="GO:0005789">
    <property type="term" value="C:endoplasmic reticulum membrane"/>
    <property type="evidence" value="ECO:0007669"/>
    <property type="project" value="UniProtKB-SubCell"/>
</dbReference>
<dbReference type="GO" id="GO:0047874">
    <property type="term" value="F:dolichyldiphosphatase activity"/>
    <property type="evidence" value="ECO:0007669"/>
    <property type="project" value="UniProtKB-UniRule"/>
</dbReference>
<comment type="subcellular location">
    <subcellularLocation>
        <location evidence="1 11">Endoplasmic reticulum membrane</location>
        <topology evidence="1 11">Multi-pass membrane protein</topology>
    </subcellularLocation>
</comment>
<dbReference type="EC" id="3.6.1.43" evidence="11"/>
<dbReference type="GO" id="GO:0006487">
    <property type="term" value="P:protein N-linked glycosylation"/>
    <property type="evidence" value="ECO:0007669"/>
    <property type="project" value="UniProtKB-UniRule"/>
</dbReference>
<evidence type="ECO:0000256" key="2">
    <source>
        <dbReference type="ARBA" id="ARBA00004922"/>
    </source>
</evidence>
<dbReference type="GO" id="GO:0008610">
    <property type="term" value="P:lipid biosynthetic process"/>
    <property type="evidence" value="ECO:0007669"/>
    <property type="project" value="TreeGrafter"/>
</dbReference>
<comment type="similarity">
    <text evidence="3 11">Belongs to the dolichyldiphosphatase family.</text>
</comment>
<dbReference type="Gene3D" id="1.20.144.10">
    <property type="entry name" value="Phosphatidic acid phosphatase type 2/haloperoxidase"/>
    <property type="match status" value="1"/>
</dbReference>
<keyword evidence="6 11" id="KW-0256">Endoplasmic reticulum</keyword>
<dbReference type="EMBL" id="LFJN01000021">
    <property type="protein sequence ID" value="KPI37934.1"/>
    <property type="molecule type" value="Genomic_DNA"/>
</dbReference>
<evidence type="ECO:0000313" key="15">
    <source>
        <dbReference type="Proteomes" id="UP000038010"/>
    </source>
</evidence>
<protein>
    <recommendedName>
        <fullName evidence="11">Dolichyldiphosphatase</fullName>
        <ecNumber evidence="11">3.6.1.43</ecNumber>
    </recommendedName>
</protein>
<dbReference type="Proteomes" id="UP000038010">
    <property type="component" value="Unassembled WGS sequence"/>
</dbReference>
<sequence length="248" mass="27897">MAGTDPPNLTSLSLTHALYDPTDPISHISAYLALTPQFFVCIYVTLIWATREVEVLLMFAGQMACEALNFVAKRLLKGVRPTEHIGKGYGMPSSHAQFAAYFCLHLTLFLVLRHQTSQQTSTSHRPTSKIERLALSILVSFVAFLVATSRIYLNYHTPLQVWTGFGIGLAFAVLWFGFTTYLRSNGWVDWALDTKLARLFRMRDLLLTEDLQDAGWGRWEERRKAGKRDAGSVPAKAIGTKKEGKKTR</sequence>
<dbReference type="PANTHER" id="PTHR11247">
    <property type="entry name" value="PALMITOYL-PROTEIN THIOESTERASE/DOLICHYLDIPHOSPHATASE 1"/>
    <property type="match status" value="1"/>
</dbReference>
<evidence type="ECO:0000256" key="11">
    <source>
        <dbReference type="RuleBase" id="RU367078"/>
    </source>
</evidence>
<evidence type="ECO:0000256" key="10">
    <source>
        <dbReference type="ARBA" id="ARBA00047349"/>
    </source>
</evidence>
<keyword evidence="15" id="KW-1185">Reference proteome</keyword>
<comment type="caution">
    <text evidence="14">The sequence shown here is derived from an EMBL/GenBank/DDBJ whole genome shotgun (WGS) entry which is preliminary data.</text>
</comment>
<evidence type="ECO:0000256" key="6">
    <source>
        <dbReference type="ARBA" id="ARBA00022824"/>
    </source>
</evidence>
<dbReference type="InterPro" id="IPR036938">
    <property type="entry name" value="PAP2/HPO_sf"/>
</dbReference>
<dbReference type="FunFam" id="1.20.144.10:FF:000003">
    <property type="entry name" value="Dolichyldiphosphatase 1"/>
    <property type="match status" value="1"/>
</dbReference>
<proteinExistence type="inferred from homology"/>
<dbReference type="OrthoDB" id="302705at2759"/>
<feature type="region of interest" description="Disordered" evidence="12">
    <location>
        <begin position="222"/>
        <end position="248"/>
    </location>
</feature>
<evidence type="ECO:0000256" key="7">
    <source>
        <dbReference type="ARBA" id="ARBA00022989"/>
    </source>
</evidence>
<comment type="pathway">
    <text evidence="2 11">Protein modification; protein glycosylation.</text>
</comment>
<reference evidence="14 15" key="1">
    <citation type="submission" date="2015-06" db="EMBL/GenBank/DDBJ databases">
        <title>Draft genome of the ant-associated black yeast Phialophora attae CBS 131958.</title>
        <authorList>
            <person name="Moreno L.F."/>
            <person name="Stielow B.J."/>
            <person name="de Hoog S."/>
            <person name="Vicente V.A."/>
            <person name="Weiss V.A."/>
            <person name="de Vries M."/>
            <person name="Cruz L.M."/>
            <person name="Souza E.M."/>
        </authorList>
    </citation>
    <scope>NUCLEOTIDE SEQUENCE [LARGE SCALE GENOMIC DNA]</scope>
    <source>
        <strain evidence="14 15">CBS 131958</strain>
    </source>
</reference>
<evidence type="ECO:0000256" key="12">
    <source>
        <dbReference type="SAM" id="MobiDB-lite"/>
    </source>
</evidence>
<comment type="catalytic activity">
    <reaction evidence="10 11">
        <text>a di-trans,poly-cis-dolichyl diphosphate + H2O = a di-trans,poly-cis-dolichyl phosphate + phosphate + H(+)</text>
        <dbReference type="Rhea" id="RHEA:14385"/>
        <dbReference type="Rhea" id="RHEA-COMP:19498"/>
        <dbReference type="Rhea" id="RHEA-COMP:19506"/>
        <dbReference type="ChEBI" id="CHEBI:15377"/>
        <dbReference type="ChEBI" id="CHEBI:15378"/>
        <dbReference type="ChEBI" id="CHEBI:43474"/>
        <dbReference type="ChEBI" id="CHEBI:57497"/>
        <dbReference type="ChEBI" id="CHEBI:57683"/>
        <dbReference type="EC" id="3.6.1.43"/>
    </reaction>
</comment>
<keyword evidence="4" id="KW-0812">Transmembrane</keyword>
<evidence type="ECO:0000256" key="8">
    <source>
        <dbReference type="ARBA" id="ARBA00023136"/>
    </source>
</evidence>
<dbReference type="InterPro" id="IPR039667">
    <property type="entry name" value="Dolichyldiphosphatase_PAP2"/>
</dbReference>
<organism evidence="14 15">
    <name type="scientific">Cyphellophora attinorum</name>
    <dbReference type="NCBI Taxonomy" id="1664694"/>
    <lineage>
        <taxon>Eukaryota</taxon>
        <taxon>Fungi</taxon>
        <taxon>Dikarya</taxon>
        <taxon>Ascomycota</taxon>
        <taxon>Pezizomycotina</taxon>
        <taxon>Eurotiomycetes</taxon>
        <taxon>Chaetothyriomycetidae</taxon>
        <taxon>Chaetothyriales</taxon>
        <taxon>Cyphellophoraceae</taxon>
        <taxon>Cyphellophora</taxon>
    </lineage>
</organism>
<dbReference type="SMART" id="SM00014">
    <property type="entry name" value="acidPPc"/>
    <property type="match status" value="1"/>
</dbReference>
<evidence type="ECO:0000256" key="9">
    <source>
        <dbReference type="ARBA" id="ARBA00024907"/>
    </source>
</evidence>
<comment type="function">
    <text evidence="9 11">Required for efficient N-glycosylation. Necessary for maintaining optimal levels of dolichol-linked oligosaccharides. Hydrolyzes dolichyl pyrophosphate at a very high rate and dolichyl monophosphate at a much lower rate. Does not act on phosphatidate.</text>
</comment>
<dbReference type="SUPFAM" id="SSF48317">
    <property type="entry name" value="Acid phosphatase/Vanadium-dependent haloperoxidase"/>
    <property type="match status" value="1"/>
</dbReference>
<accession>A0A0N1H6M1</accession>
<dbReference type="GeneID" id="28734978"/>
<evidence type="ECO:0000256" key="5">
    <source>
        <dbReference type="ARBA" id="ARBA00022801"/>
    </source>
</evidence>
<dbReference type="UniPathway" id="UPA00378"/>
<dbReference type="CDD" id="cd03382">
    <property type="entry name" value="PAP2_dolichyldiphosphatase"/>
    <property type="match status" value="1"/>
</dbReference>
<evidence type="ECO:0000313" key="14">
    <source>
        <dbReference type="EMBL" id="KPI37934.1"/>
    </source>
</evidence>
<feature type="domain" description="Phosphatidic acid phosphatase type 2/haloperoxidase" evidence="13">
    <location>
        <begin position="55"/>
        <end position="176"/>
    </location>
</feature>
<name>A0A0N1H6M1_9EURO</name>
<keyword evidence="5 11" id="KW-0378">Hydrolase</keyword>
<evidence type="ECO:0000256" key="4">
    <source>
        <dbReference type="ARBA" id="ARBA00022692"/>
    </source>
</evidence>
<evidence type="ECO:0000256" key="3">
    <source>
        <dbReference type="ARBA" id="ARBA00005518"/>
    </source>
</evidence>
<keyword evidence="8" id="KW-0472">Membrane</keyword>
<keyword evidence="7" id="KW-1133">Transmembrane helix</keyword>
<dbReference type="STRING" id="1664694.A0A0N1H6M1"/>
<dbReference type="InterPro" id="IPR000326">
    <property type="entry name" value="PAP2/HPO"/>
</dbReference>
<dbReference type="Pfam" id="PF01569">
    <property type="entry name" value="PAP2"/>
    <property type="match status" value="1"/>
</dbReference>
<dbReference type="AlphaFoldDB" id="A0A0N1H6M1"/>
<dbReference type="PANTHER" id="PTHR11247:SF1">
    <property type="entry name" value="DOLICHYLDIPHOSPHATASE 1"/>
    <property type="match status" value="1"/>
</dbReference>
<evidence type="ECO:0000256" key="1">
    <source>
        <dbReference type="ARBA" id="ARBA00004477"/>
    </source>
</evidence>